<evidence type="ECO:0000256" key="4">
    <source>
        <dbReference type="PIRSR" id="PIRSR617939-2"/>
    </source>
</evidence>
<name>A0A7R9GIE4_9CRUS</name>
<dbReference type="OrthoDB" id="2924818at2759"/>
<keyword evidence="6" id="KW-1185">Reference proteome</keyword>
<dbReference type="Proteomes" id="UP000678499">
    <property type="component" value="Unassembled WGS sequence"/>
</dbReference>
<reference evidence="5" key="1">
    <citation type="submission" date="2020-11" db="EMBL/GenBank/DDBJ databases">
        <authorList>
            <person name="Tran Van P."/>
        </authorList>
    </citation>
    <scope>NUCLEOTIDE SEQUENCE</scope>
</reference>
<protein>
    <recommendedName>
        <fullName evidence="1">gamma-glutamylcyclotransferase</fullName>
        <ecNumber evidence="1">4.3.2.9</ecNumber>
    </recommendedName>
</protein>
<dbReference type="AlphaFoldDB" id="A0A7R9GIE4"/>
<dbReference type="InterPro" id="IPR036568">
    <property type="entry name" value="GGCT-like_sf"/>
</dbReference>
<evidence type="ECO:0000256" key="3">
    <source>
        <dbReference type="PIRSR" id="PIRSR617939-1"/>
    </source>
</evidence>
<dbReference type="InterPro" id="IPR017939">
    <property type="entry name" value="G-Glutamylcylcotransferase"/>
</dbReference>
<dbReference type="InterPro" id="IPR013024">
    <property type="entry name" value="GGCT-like"/>
</dbReference>
<evidence type="ECO:0000313" key="6">
    <source>
        <dbReference type="Proteomes" id="UP000678499"/>
    </source>
</evidence>
<evidence type="ECO:0000313" key="5">
    <source>
        <dbReference type="EMBL" id="CAD7283620.1"/>
    </source>
</evidence>
<feature type="active site" description="Proton acceptor" evidence="3">
    <location>
        <position position="102"/>
    </location>
</feature>
<sequence length="124" mass="13849">MPIPVEMGHSQESDTVERSSAPQHVLYFAYGSNMNSTRIRVNNPSAIFVDVAMLRNHALEFGHYSKRWQGAVASVGWKPGQTVYGVVWRLLAGDLGRLDLQEGVAKGTYRRFWVQVCVTPALLT</sequence>
<dbReference type="GO" id="GO:0003839">
    <property type="term" value="F:gamma-glutamylcyclotransferase activity"/>
    <property type="evidence" value="ECO:0007669"/>
    <property type="project" value="UniProtKB-EC"/>
</dbReference>
<dbReference type="Pfam" id="PF13772">
    <property type="entry name" value="AIG2_2"/>
    <property type="match status" value="1"/>
</dbReference>
<dbReference type="EC" id="4.3.2.9" evidence="1"/>
<keyword evidence="2" id="KW-0456">Lyase</keyword>
<gene>
    <name evidence="5" type="ORF">NMOB1V02_LOCUS11233</name>
</gene>
<feature type="binding site" evidence="4">
    <location>
        <begin position="27"/>
        <end position="32"/>
    </location>
    <ligand>
        <name>substrate</name>
    </ligand>
</feature>
<proteinExistence type="predicted"/>
<dbReference type="CDD" id="cd06661">
    <property type="entry name" value="GGCT_like"/>
    <property type="match status" value="1"/>
</dbReference>
<accession>A0A7R9GIE4</accession>
<dbReference type="SUPFAM" id="SSF110857">
    <property type="entry name" value="Gamma-glutamyl cyclotransferase-like"/>
    <property type="match status" value="1"/>
</dbReference>
<evidence type="ECO:0000256" key="2">
    <source>
        <dbReference type="ARBA" id="ARBA00023239"/>
    </source>
</evidence>
<dbReference type="PANTHER" id="PTHR12935:SF0">
    <property type="entry name" value="GAMMA-GLUTAMYLCYCLOTRANSFERASE"/>
    <property type="match status" value="1"/>
</dbReference>
<organism evidence="5">
    <name type="scientific">Notodromas monacha</name>
    <dbReference type="NCBI Taxonomy" id="399045"/>
    <lineage>
        <taxon>Eukaryota</taxon>
        <taxon>Metazoa</taxon>
        <taxon>Ecdysozoa</taxon>
        <taxon>Arthropoda</taxon>
        <taxon>Crustacea</taxon>
        <taxon>Oligostraca</taxon>
        <taxon>Ostracoda</taxon>
        <taxon>Podocopa</taxon>
        <taxon>Podocopida</taxon>
        <taxon>Cypridocopina</taxon>
        <taxon>Cypridoidea</taxon>
        <taxon>Cyprididae</taxon>
        <taxon>Notodromas</taxon>
    </lineage>
</organism>
<dbReference type="PANTHER" id="PTHR12935">
    <property type="entry name" value="GAMMA-GLUTAMYLCYCLOTRANSFERASE"/>
    <property type="match status" value="1"/>
</dbReference>
<evidence type="ECO:0000256" key="1">
    <source>
        <dbReference type="ARBA" id="ARBA00012346"/>
    </source>
</evidence>
<dbReference type="EMBL" id="CAJPEX010005725">
    <property type="protein sequence ID" value="CAG0923772.1"/>
    <property type="molecule type" value="Genomic_DNA"/>
</dbReference>
<dbReference type="Gene3D" id="3.10.490.10">
    <property type="entry name" value="Gamma-glutamyl cyclotransferase-like"/>
    <property type="match status" value="1"/>
</dbReference>
<dbReference type="EMBL" id="OA887762">
    <property type="protein sequence ID" value="CAD7283620.1"/>
    <property type="molecule type" value="Genomic_DNA"/>
</dbReference>